<gene>
    <name evidence="1" type="ORF">AAGT82_01195</name>
</gene>
<dbReference type="EMBL" id="JBCGUG010000001">
    <property type="protein sequence ID" value="MEM0703058.1"/>
    <property type="molecule type" value="Genomic_DNA"/>
</dbReference>
<proteinExistence type="predicted"/>
<name>A0ABU9PBJ4_9ENTR</name>
<reference evidence="1 2" key="1">
    <citation type="submission" date="2024-04" db="EMBL/GenBank/DDBJ databases">
        <title>Draft genome sequence of a multidrug-resistant Enterobacter quasihormaechei Hakim RU_CBWE strain isolated from pond surface water at the University of Rajshahi in Bangladesh.</title>
        <authorList>
            <person name="Raihan J."/>
            <person name="Islam M.S."/>
            <person name="Khan M.U."/>
            <person name="Romance M."/>
            <person name="Haque M.H."/>
        </authorList>
    </citation>
    <scope>NUCLEOTIDE SEQUENCE [LARGE SCALE GENOMIC DNA]</scope>
    <source>
        <strain evidence="1 2">Hakim RU_CBWE</strain>
    </source>
</reference>
<protein>
    <submittedName>
        <fullName evidence="1">Uncharacterized protein</fullName>
    </submittedName>
</protein>
<keyword evidence="2" id="KW-1185">Reference proteome</keyword>
<organism evidence="1 2">
    <name type="scientific">Enterobacter quasihormaechei</name>
    <dbReference type="NCBI Taxonomy" id="2529382"/>
    <lineage>
        <taxon>Bacteria</taxon>
        <taxon>Pseudomonadati</taxon>
        <taxon>Pseudomonadota</taxon>
        <taxon>Gammaproteobacteria</taxon>
        <taxon>Enterobacterales</taxon>
        <taxon>Enterobacteriaceae</taxon>
        <taxon>Enterobacter</taxon>
    </lineage>
</organism>
<comment type="caution">
    <text evidence="1">The sequence shown here is derived from an EMBL/GenBank/DDBJ whole genome shotgun (WGS) entry which is preliminary data.</text>
</comment>
<accession>A0ABU9PBJ4</accession>
<sequence>MTAVLVFTRNFAMRQAVMALSPENRQIFFFDNRLAFLVCATVFDKPYIIIDTVHETGENIRWLHSRLAARGLSRQTHFIVPENIAANSFLKAFGLITTIKELKKICSRAAKLALAESSCSLVNVLHQKLKDTLSEDYFDFLVNIYDPTNKIYLRKNRSDTNRLQYVKSRLFLGSSLELKQLILMLSSGGVPEEILCKL</sequence>
<evidence type="ECO:0000313" key="1">
    <source>
        <dbReference type="EMBL" id="MEM0703058.1"/>
    </source>
</evidence>
<evidence type="ECO:0000313" key="2">
    <source>
        <dbReference type="Proteomes" id="UP001490940"/>
    </source>
</evidence>
<dbReference type="RefSeq" id="WP_082830908.1">
    <property type="nucleotide sequence ID" value="NZ_JADNYR010000004.1"/>
</dbReference>
<dbReference type="Proteomes" id="UP001490940">
    <property type="component" value="Unassembled WGS sequence"/>
</dbReference>